<dbReference type="InterPro" id="IPR002937">
    <property type="entry name" value="Amino_oxidase"/>
</dbReference>
<dbReference type="InterPro" id="IPR036188">
    <property type="entry name" value="FAD/NAD-bd_sf"/>
</dbReference>
<dbReference type="Proteomes" id="UP000664132">
    <property type="component" value="Unassembled WGS sequence"/>
</dbReference>
<dbReference type="Gene3D" id="3.50.50.60">
    <property type="entry name" value="FAD/NAD(P)-binding domain"/>
    <property type="match status" value="1"/>
</dbReference>
<dbReference type="Gene3D" id="3.90.660.10">
    <property type="match status" value="1"/>
</dbReference>
<dbReference type="Pfam" id="PF01593">
    <property type="entry name" value="Amino_oxidase"/>
    <property type="match status" value="1"/>
</dbReference>
<keyword evidence="3" id="KW-1185">Reference proteome</keyword>
<dbReference type="PANTHER" id="PTHR10742:SF414">
    <property type="entry name" value="CONTAINING AMINE OXIDASE, PUTATIVE (AFU_ORTHOLOGUE AFUA_3G12150)-RELATED"/>
    <property type="match status" value="1"/>
</dbReference>
<dbReference type="InterPro" id="IPR050281">
    <property type="entry name" value="Flavin_monoamine_oxidase"/>
</dbReference>
<dbReference type="AlphaFoldDB" id="A0A8H7WBY6"/>
<dbReference type="OrthoDB" id="5046242at2759"/>
<accession>A0A8H7WBY6</accession>
<dbReference type="GO" id="GO:0016491">
    <property type="term" value="F:oxidoreductase activity"/>
    <property type="evidence" value="ECO:0007669"/>
    <property type="project" value="InterPro"/>
</dbReference>
<sequence>MSSSKPHVCVVGAGVSGLRCAEVLLQNGCQVTIIEARDRLGGRICQSDKLGYRADIGPNWIHTSDAEGRFPILELAKKTKTPLHSWNDKQNIYSISGELLPAAKSDELSTILWTNIESAIEHSSKNGKDIPETDSLRDFLQQKAKERFPDDEESRELLMQMAEMWGAYIGEPVHRQSLKFAWMEECCGGTGEKFVETTWEAILAEIAKLSLEKAKVRLGERVVGVQTMERNAEGSQVVVSTDKGENLIFNEVLMTTPLGFLKRNKNMFQPVLPERLLAGIDGVSVGHLEKVYITFPSAFWIDPPTTKPDPKLSPAELSIVNDTFPGYTNWLSPSYSLSTNPERFPIECWNLASFTPPNAHPTLIFYLYGPCSAYITSLVHGLPESEHHALLSDFFMPYISLLPNYSASNLDCEIKAILSTEWQKDELSGYGSYCNFQVGAKDASGDVEAMRRGVPERRLWFAGEHCAPFDECGTVAGAYLSGEGVAVRMLETYEITNPVI</sequence>
<dbReference type="GO" id="GO:0006338">
    <property type="term" value="P:chromatin remodeling"/>
    <property type="evidence" value="ECO:0007669"/>
    <property type="project" value="TreeGrafter"/>
</dbReference>
<protein>
    <recommendedName>
        <fullName evidence="1">Amine oxidase domain-containing protein</fullName>
    </recommendedName>
</protein>
<dbReference type="PRINTS" id="PR00419">
    <property type="entry name" value="ADXRDTASE"/>
</dbReference>
<comment type="caution">
    <text evidence="2">The sequence shown here is derived from an EMBL/GenBank/DDBJ whole genome shotgun (WGS) entry which is preliminary data.</text>
</comment>
<organism evidence="2 3">
    <name type="scientific">Cadophora malorum</name>
    <dbReference type="NCBI Taxonomy" id="108018"/>
    <lineage>
        <taxon>Eukaryota</taxon>
        <taxon>Fungi</taxon>
        <taxon>Dikarya</taxon>
        <taxon>Ascomycota</taxon>
        <taxon>Pezizomycotina</taxon>
        <taxon>Leotiomycetes</taxon>
        <taxon>Helotiales</taxon>
        <taxon>Ploettnerulaceae</taxon>
        <taxon>Cadophora</taxon>
    </lineage>
</organism>
<evidence type="ECO:0000259" key="1">
    <source>
        <dbReference type="Pfam" id="PF01593"/>
    </source>
</evidence>
<reference evidence="2" key="1">
    <citation type="submission" date="2021-02" db="EMBL/GenBank/DDBJ databases">
        <title>Genome sequence Cadophora malorum strain M34.</title>
        <authorList>
            <person name="Stefanovic E."/>
            <person name="Vu D."/>
            <person name="Scully C."/>
            <person name="Dijksterhuis J."/>
            <person name="Roader J."/>
            <person name="Houbraken J."/>
        </authorList>
    </citation>
    <scope>NUCLEOTIDE SEQUENCE</scope>
    <source>
        <strain evidence="2">M34</strain>
    </source>
</reference>
<dbReference type="GO" id="GO:0050660">
    <property type="term" value="F:flavin adenine dinucleotide binding"/>
    <property type="evidence" value="ECO:0007669"/>
    <property type="project" value="TreeGrafter"/>
</dbReference>
<dbReference type="EMBL" id="JAFJYH010000056">
    <property type="protein sequence ID" value="KAG4422010.1"/>
    <property type="molecule type" value="Genomic_DNA"/>
</dbReference>
<evidence type="ECO:0000313" key="3">
    <source>
        <dbReference type="Proteomes" id="UP000664132"/>
    </source>
</evidence>
<dbReference type="GO" id="GO:0003682">
    <property type="term" value="F:chromatin binding"/>
    <property type="evidence" value="ECO:0007669"/>
    <property type="project" value="TreeGrafter"/>
</dbReference>
<dbReference type="PANTHER" id="PTHR10742">
    <property type="entry name" value="FLAVIN MONOAMINE OXIDASE"/>
    <property type="match status" value="1"/>
</dbReference>
<evidence type="ECO:0000313" key="2">
    <source>
        <dbReference type="EMBL" id="KAG4422010.1"/>
    </source>
</evidence>
<proteinExistence type="predicted"/>
<gene>
    <name evidence="2" type="ORF">IFR04_004869</name>
</gene>
<feature type="domain" description="Amine oxidase" evidence="1">
    <location>
        <begin position="15"/>
        <end position="490"/>
    </location>
</feature>
<dbReference type="SUPFAM" id="SSF51905">
    <property type="entry name" value="FAD/NAD(P)-binding domain"/>
    <property type="match status" value="1"/>
</dbReference>
<dbReference type="SUPFAM" id="SSF54373">
    <property type="entry name" value="FAD-linked reductases, C-terminal domain"/>
    <property type="match status" value="1"/>
</dbReference>
<name>A0A8H7WBY6_9HELO</name>